<dbReference type="InterPro" id="IPR009006">
    <property type="entry name" value="Ala_racemase/Decarboxylase_C"/>
</dbReference>
<evidence type="ECO:0000256" key="6">
    <source>
        <dbReference type="ARBA" id="ARBA00023239"/>
    </source>
</evidence>
<evidence type="ECO:0000256" key="1">
    <source>
        <dbReference type="ARBA" id="ARBA00001933"/>
    </source>
</evidence>
<reference evidence="14 15" key="1">
    <citation type="journal article" date="2018" name="PLoS Pathog.">
        <title>Evolution of structural diversity of trichothecenes, a family of toxins produced by plant pathogenic and entomopathogenic fungi.</title>
        <authorList>
            <person name="Proctor R.H."/>
            <person name="McCormick S.P."/>
            <person name="Kim H.S."/>
            <person name="Cardoza R.E."/>
            <person name="Stanley A.M."/>
            <person name="Lindo L."/>
            <person name="Kelly A."/>
            <person name="Brown D.W."/>
            <person name="Lee T."/>
            <person name="Vaughan M.M."/>
            <person name="Alexander N.J."/>
            <person name="Busman M."/>
            <person name="Gutierrez S."/>
        </authorList>
    </citation>
    <scope>NUCLEOTIDE SEQUENCE [LARGE SCALE GENOMIC DNA]</scope>
    <source>
        <strain evidence="14 15">NRRL 3299</strain>
    </source>
</reference>
<dbReference type="Pfam" id="PF02784">
    <property type="entry name" value="Orn_Arg_deC_N"/>
    <property type="match status" value="1"/>
</dbReference>
<keyword evidence="4" id="KW-0702">S-nitrosylation</keyword>
<sequence>MVLAQVYHPQHNLFNRTEFVRRNASPEQTGLTAKRLVLQALSDRIDSLGSNNAPYLQEDAFFVGDLGEMYRQHVLWQKLLPRVKPFYAVKCNPHPTVIKFLHDLGIGFDCASRSEIEEVLRLDTDPKRIIYAHPCKAPSYIRYAKTVGVQRMTFDNADELHKIKGVFPDASLLLRIATDDSTSHSPLSKKFGADMATVESLLGLAQELSLNVVGVSFHVGSGASDPTALIKAVQDAYRVFDQAPTFGFNLHVLDVGGGFCKDTFEMMASSLNRELGIYFPASSKIEIIAEPGRYYVASAFTLATNVIARRTAENADYQQKDHMIYVQDGTYGNFSGVIIDHEVPTARILRAGDKILYGTTDADPLLSEEGVLHSIWGATCDGADCVIKSTRFKVTLRIGDWLYFNDMGAYTSSSVTHFNGFPTPNEVTWICSEADVIDYGKALIWKANELKE</sequence>
<comment type="caution">
    <text evidence="14">The sequence shown here is derived from an EMBL/GenBank/DDBJ whole genome shotgun (WGS) entry which is preliminary data.</text>
</comment>
<comment type="pathway">
    <text evidence="7">Amine and polyamine biosynthesis; putrescine biosynthesis via L-ornithine pathway; putrescine from L-ornithine: step 1/1.</text>
</comment>
<name>A0A395RVM8_FUSSP</name>
<dbReference type="InterPro" id="IPR029066">
    <property type="entry name" value="PLP-binding_barrel"/>
</dbReference>
<dbReference type="Gene3D" id="3.20.20.10">
    <property type="entry name" value="Alanine racemase"/>
    <property type="match status" value="1"/>
</dbReference>
<feature type="modified residue" description="N6-(pyridoxal phosphate)lysine" evidence="12">
    <location>
        <position position="90"/>
    </location>
</feature>
<comment type="subunit">
    <text evidence="9">Homodimer. Only the dimer is catalytically active, as the active sites are constructed of residues from both monomers.</text>
</comment>
<dbReference type="PRINTS" id="PR01182">
    <property type="entry name" value="ORNDCRBXLASE"/>
</dbReference>
<evidence type="ECO:0000256" key="8">
    <source>
        <dbReference type="ARBA" id="ARBA00034138"/>
    </source>
</evidence>
<comment type="catalytic activity">
    <reaction evidence="10">
        <text>L-ornithine + H(+) = putrescine + CO2</text>
        <dbReference type="Rhea" id="RHEA:22964"/>
        <dbReference type="ChEBI" id="CHEBI:15378"/>
        <dbReference type="ChEBI" id="CHEBI:16526"/>
        <dbReference type="ChEBI" id="CHEBI:46911"/>
        <dbReference type="ChEBI" id="CHEBI:326268"/>
        <dbReference type="EC" id="4.1.1.17"/>
    </reaction>
</comment>
<dbReference type="InterPro" id="IPR022653">
    <property type="entry name" value="De-COase2_pyr-phos_BS"/>
</dbReference>
<protein>
    <recommendedName>
        <fullName evidence="8">ornithine decarboxylase</fullName>
        <ecNumber evidence="8">4.1.1.17</ecNumber>
    </recommendedName>
</protein>
<keyword evidence="6" id="KW-0456">Lyase</keyword>
<dbReference type="InterPro" id="IPR002433">
    <property type="entry name" value="Orn_de-COase"/>
</dbReference>
<evidence type="ECO:0000256" key="7">
    <source>
        <dbReference type="ARBA" id="ARBA00034115"/>
    </source>
</evidence>
<evidence type="ECO:0000256" key="11">
    <source>
        <dbReference type="ARBA" id="ARBA00066100"/>
    </source>
</evidence>
<comment type="similarity">
    <text evidence="2">Belongs to the Orn/Lys/Arg decarboxylase class-II family.</text>
</comment>
<dbReference type="AlphaFoldDB" id="A0A395RVM8"/>
<dbReference type="InterPro" id="IPR000183">
    <property type="entry name" value="Orn/DAP/Arg_de-COase"/>
</dbReference>
<proteinExistence type="inferred from homology"/>
<dbReference type="GO" id="GO:0033387">
    <property type="term" value="P:putrescine biosynthetic process from arginine, via ornithine"/>
    <property type="evidence" value="ECO:0007669"/>
    <property type="project" value="TreeGrafter"/>
</dbReference>
<dbReference type="PANTHER" id="PTHR11482">
    <property type="entry name" value="ARGININE/DIAMINOPIMELATE/ORNITHINE DECARBOXYLASE"/>
    <property type="match status" value="1"/>
</dbReference>
<dbReference type="Gene3D" id="2.40.37.10">
    <property type="entry name" value="Lyase, Ornithine Decarboxylase, Chain A, domain 1"/>
    <property type="match status" value="1"/>
</dbReference>
<dbReference type="FunFam" id="3.20.20.10:FF:000005">
    <property type="entry name" value="Ornithine decarboxylase"/>
    <property type="match status" value="1"/>
</dbReference>
<evidence type="ECO:0000256" key="2">
    <source>
        <dbReference type="ARBA" id="ARBA00008872"/>
    </source>
</evidence>
<gene>
    <name evidence="14" type="ORF">FSPOR_8027</name>
</gene>
<dbReference type="PROSITE" id="PS00878">
    <property type="entry name" value="ODR_DC_2_1"/>
    <property type="match status" value="1"/>
</dbReference>
<dbReference type="InterPro" id="IPR022644">
    <property type="entry name" value="De-COase2_N"/>
</dbReference>
<dbReference type="CDD" id="cd00622">
    <property type="entry name" value="PLPDE_III_ODC"/>
    <property type="match status" value="1"/>
</dbReference>
<accession>A0A395RVM8</accession>
<evidence type="ECO:0000256" key="5">
    <source>
        <dbReference type="ARBA" id="ARBA00022898"/>
    </source>
</evidence>
<evidence type="ECO:0000256" key="9">
    <source>
        <dbReference type="ARBA" id="ARBA00046672"/>
    </source>
</evidence>
<evidence type="ECO:0000256" key="10">
    <source>
        <dbReference type="ARBA" id="ARBA00049127"/>
    </source>
</evidence>
<dbReference type="GO" id="GO:0004586">
    <property type="term" value="F:ornithine decarboxylase activity"/>
    <property type="evidence" value="ECO:0007669"/>
    <property type="project" value="UniProtKB-EC"/>
</dbReference>
<dbReference type="STRING" id="5514.A0A395RVM8"/>
<dbReference type="EC" id="4.1.1.17" evidence="8"/>
<dbReference type="PRINTS" id="PR01179">
    <property type="entry name" value="ODADCRBXLASE"/>
</dbReference>
<feature type="active site" description="Proton donor" evidence="12">
    <location>
        <position position="380"/>
    </location>
</feature>
<dbReference type="GO" id="GO:0005737">
    <property type="term" value="C:cytoplasm"/>
    <property type="evidence" value="ECO:0007669"/>
    <property type="project" value="TreeGrafter"/>
</dbReference>
<dbReference type="SUPFAM" id="SSF51419">
    <property type="entry name" value="PLP-binding barrel"/>
    <property type="match status" value="1"/>
</dbReference>
<dbReference type="EMBL" id="PXOF01000118">
    <property type="protein sequence ID" value="RGP64208.1"/>
    <property type="molecule type" value="Genomic_DNA"/>
</dbReference>
<dbReference type="SUPFAM" id="SSF50621">
    <property type="entry name" value="Alanine racemase C-terminal domain-like"/>
    <property type="match status" value="1"/>
</dbReference>
<evidence type="ECO:0000313" key="14">
    <source>
        <dbReference type="EMBL" id="RGP64208.1"/>
    </source>
</evidence>
<dbReference type="Proteomes" id="UP000266152">
    <property type="component" value="Unassembled WGS sequence"/>
</dbReference>
<keyword evidence="3" id="KW-0210">Decarboxylase</keyword>
<dbReference type="PANTHER" id="PTHR11482:SF6">
    <property type="entry name" value="ORNITHINE DECARBOXYLASE 1-RELATED"/>
    <property type="match status" value="1"/>
</dbReference>
<evidence type="ECO:0000256" key="4">
    <source>
        <dbReference type="ARBA" id="ARBA00022799"/>
    </source>
</evidence>
<evidence type="ECO:0000256" key="12">
    <source>
        <dbReference type="PIRSR" id="PIRSR600183-50"/>
    </source>
</evidence>
<keyword evidence="15" id="KW-1185">Reference proteome</keyword>
<comment type="subunit">
    <text evidence="11">homodimer.</text>
</comment>
<evidence type="ECO:0000313" key="15">
    <source>
        <dbReference type="Proteomes" id="UP000266152"/>
    </source>
</evidence>
<evidence type="ECO:0000256" key="3">
    <source>
        <dbReference type="ARBA" id="ARBA00022793"/>
    </source>
</evidence>
<keyword evidence="5 12" id="KW-0663">Pyridoxal phosphate</keyword>
<feature type="domain" description="Orn/DAP/Arg decarboxylase 2 N-terminal" evidence="13">
    <location>
        <begin position="67"/>
        <end position="297"/>
    </location>
</feature>
<organism evidence="14 15">
    <name type="scientific">Fusarium sporotrichioides</name>
    <dbReference type="NCBI Taxonomy" id="5514"/>
    <lineage>
        <taxon>Eukaryota</taxon>
        <taxon>Fungi</taxon>
        <taxon>Dikarya</taxon>
        <taxon>Ascomycota</taxon>
        <taxon>Pezizomycotina</taxon>
        <taxon>Sordariomycetes</taxon>
        <taxon>Hypocreomycetidae</taxon>
        <taxon>Hypocreales</taxon>
        <taxon>Nectriaceae</taxon>
        <taxon>Fusarium</taxon>
    </lineage>
</organism>
<evidence type="ECO:0000259" key="13">
    <source>
        <dbReference type="Pfam" id="PF02784"/>
    </source>
</evidence>
<comment type="cofactor">
    <cofactor evidence="1 12">
        <name>pyridoxal 5'-phosphate</name>
        <dbReference type="ChEBI" id="CHEBI:597326"/>
    </cofactor>
</comment>